<accession>A0A2G2YGH1</accession>
<feature type="compositionally biased region" description="Low complexity" evidence="1">
    <location>
        <begin position="68"/>
        <end position="77"/>
    </location>
</feature>
<dbReference type="Proteomes" id="UP000222542">
    <property type="component" value="Unassembled WGS sequence"/>
</dbReference>
<keyword evidence="3" id="KW-1185">Reference proteome</keyword>
<evidence type="ECO:0000313" key="2">
    <source>
        <dbReference type="EMBL" id="PHT68820.1"/>
    </source>
</evidence>
<reference evidence="2 3" key="1">
    <citation type="journal article" date="2014" name="Nat. Genet.">
        <title>Genome sequence of the hot pepper provides insights into the evolution of pungency in Capsicum species.</title>
        <authorList>
            <person name="Kim S."/>
            <person name="Park M."/>
            <person name="Yeom S.I."/>
            <person name="Kim Y.M."/>
            <person name="Lee J.M."/>
            <person name="Lee H.A."/>
            <person name="Seo E."/>
            <person name="Choi J."/>
            <person name="Cheong K."/>
            <person name="Kim K.T."/>
            <person name="Jung K."/>
            <person name="Lee G.W."/>
            <person name="Oh S.K."/>
            <person name="Bae C."/>
            <person name="Kim S.B."/>
            <person name="Lee H.Y."/>
            <person name="Kim S.Y."/>
            <person name="Kim M.S."/>
            <person name="Kang B.C."/>
            <person name="Jo Y.D."/>
            <person name="Yang H.B."/>
            <person name="Jeong H.J."/>
            <person name="Kang W.H."/>
            <person name="Kwon J.K."/>
            <person name="Shin C."/>
            <person name="Lim J.Y."/>
            <person name="Park J.H."/>
            <person name="Huh J.H."/>
            <person name="Kim J.S."/>
            <person name="Kim B.D."/>
            <person name="Cohen O."/>
            <person name="Paran I."/>
            <person name="Suh M.C."/>
            <person name="Lee S.B."/>
            <person name="Kim Y.K."/>
            <person name="Shin Y."/>
            <person name="Noh S.J."/>
            <person name="Park J."/>
            <person name="Seo Y.S."/>
            <person name="Kwon S.Y."/>
            <person name="Kim H.A."/>
            <person name="Park J.M."/>
            <person name="Kim H.J."/>
            <person name="Choi S.B."/>
            <person name="Bosland P.W."/>
            <person name="Reeves G."/>
            <person name="Jo S.H."/>
            <person name="Lee B.W."/>
            <person name="Cho H.T."/>
            <person name="Choi H.S."/>
            <person name="Lee M.S."/>
            <person name="Yu Y."/>
            <person name="Do Choi Y."/>
            <person name="Park B.S."/>
            <person name="van Deynze A."/>
            <person name="Ashrafi H."/>
            <person name="Hill T."/>
            <person name="Kim W.T."/>
            <person name="Pai H.S."/>
            <person name="Ahn H.K."/>
            <person name="Yeam I."/>
            <person name="Giovannoni J.J."/>
            <person name="Rose J.K."/>
            <person name="Sorensen I."/>
            <person name="Lee S.J."/>
            <person name="Kim R.W."/>
            <person name="Choi I.Y."/>
            <person name="Choi B.S."/>
            <person name="Lim J.S."/>
            <person name="Lee Y.H."/>
            <person name="Choi D."/>
        </authorList>
    </citation>
    <scope>NUCLEOTIDE SEQUENCE [LARGE SCALE GENOMIC DNA]</scope>
    <source>
        <strain evidence="3">cv. CM334</strain>
    </source>
</reference>
<dbReference type="AlphaFoldDB" id="A0A2G2YGH1"/>
<proteinExistence type="predicted"/>
<organism evidence="2 3">
    <name type="scientific">Capsicum annuum</name>
    <name type="common">Capsicum pepper</name>
    <dbReference type="NCBI Taxonomy" id="4072"/>
    <lineage>
        <taxon>Eukaryota</taxon>
        <taxon>Viridiplantae</taxon>
        <taxon>Streptophyta</taxon>
        <taxon>Embryophyta</taxon>
        <taxon>Tracheophyta</taxon>
        <taxon>Spermatophyta</taxon>
        <taxon>Magnoliopsida</taxon>
        <taxon>eudicotyledons</taxon>
        <taxon>Gunneridae</taxon>
        <taxon>Pentapetalae</taxon>
        <taxon>asterids</taxon>
        <taxon>lamiids</taxon>
        <taxon>Solanales</taxon>
        <taxon>Solanaceae</taxon>
        <taxon>Solanoideae</taxon>
        <taxon>Capsiceae</taxon>
        <taxon>Capsicum</taxon>
    </lineage>
</organism>
<sequence>MNRTVAPYGETLGLMNPLSRRSFNYSFNSLSSAGAILYGRIEIGCISGRRSIPKSISLSRGTPRRSSRNTSRNSLTTKNDSSTEVHKARSDTDHCLHWKWRPAESGGRLDPMMDGIGPIGINPLLFEQPPDTPGSDGLAYHIQSIYHC</sequence>
<dbReference type="EMBL" id="AYRZ02000011">
    <property type="protein sequence ID" value="PHT68820.1"/>
    <property type="molecule type" value="Genomic_DNA"/>
</dbReference>
<evidence type="ECO:0000256" key="1">
    <source>
        <dbReference type="SAM" id="MobiDB-lite"/>
    </source>
</evidence>
<evidence type="ECO:0000313" key="3">
    <source>
        <dbReference type="Proteomes" id="UP000222542"/>
    </source>
</evidence>
<feature type="compositionally biased region" description="Basic and acidic residues" evidence="1">
    <location>
        <begin position="81"/>
        <end position="90"/>
    </location>
</feature>
<name>A0A2G2YGH1_CAPAN</name>
<protein>
    <submittedName>
        <fullName evidence="2">Uncharacterized protein</fullName>
    </submittedName>
</protein>
<reference evidence="2 3" key="2">
    <citation type="journal article" date="2017" name="Genome Biol.">
        <title>New reference genome sequences of hot pepper reveal the massive evolution of plant disease-resistance genes by retroduplication.</title>
        <authorList>
            <person name="Kim S."/>
            <person name="Park J."/>
            <person name="Yeom S.I."/>
            <person name="Kim Y.M."/>
            <person name="Seo E."/>
            <person name="Kim K.T."/>
            <person name="Kim M.S."/>
            <person name="Lee J.M."/>
            <person name="Cheong K."/>
            <person name="Shin H.S."/>
            <person name="Kim S.B."/>
            <person name="Han K."/>
            <person name="Lee J."/>
            <person name="Park M."/>
            <person name="Lee H.A."/>
            <person name="Lee H.Y."/>
            <person name="Lee Y."/>
            <person name="Oh S."/>
            <person name="Lee J.H."/>
            <person name="Choi E."/>
            <person name="Choi E."/>
            <person name="Lee S.E."/>
            <person name="Jeon J."/>
            <person name="Kim H."/>
            <person name="Choi G."/>
            <person name="Song H."/>
            <person name="Lee J."/>
            <person name="Lee S.C."/>
            <person name="Kwon J.K."/>
            <person name="Lee H.Y."/>
            <person name="Koo N."/>
            <person name="Hong Y."/>
            <person name="Kim R.W."/>
            <person name="Kang W.H."/>
            <person name="Huh J.H."/>
            <person name="Kang B.C."/>
            <person name="Yang T.J."/>
            <person name="Lee Y.H."/>
            <person name="Bennetzen J.L."/>
            <person name="Choi D."/>
        </authorList>
    </citation>
    <scope>NUCLEOTIDE SEQUENCE [LARGE SCALE GENOMIC DNA]</scope>
    <source>
        <strain evidence="3">cv. CM334</strain>
    </source>
</reference>
<feature type="region of interest" description="Disordered" evidence="1">
    <location>
        <begin position="53"/>
        <end position="90"/>
    </location>
</feature>
<comment type="caution">
    <text evidence="2">The sequence shown here is derived from an EMBL/GenBank/DDBJ whole genome shotgun (WGS) entry which is preliminary data.</text>
</comment>
<dbReference type="Gramene" id="PHT68820">
    <property type="protein sequence ID" value="PHT68820"/>
    <property type="gene ID" value="T459_28307"/>
</dbReference>
<gene>
    <name evidence="2" type="ORF">T459_28307</name>
</gene>